<gene>
    <name evidence="2" type="ORF">HMPREF1057_00890</name>
</gene>
<protein>
    <recommendedName>
        <fullName evidence="1">Bacterial Ig-like domain-containing protein</fullName>
    </recommendedName>
</protein>
<evidence type="ECO:0000313" key="2">
    <source>
        <dbReference type="EMBL" id="EKJ92055.1"/>
    </source>
</evidence>
<dbReference type="PROSITE" id="PS51257">
    <property type="entry name" value="PROKAR_LIPOPROTEIN"/>
    <property type="match status" value="1"/>
</dbReference>
<feature type="domain" description="Bacterial Ig-like" evidence="1">
    <location>
        <begin position="81"/>
        <end position="186"/>
    </location>
</feature>
<feature type="domain" description="Bacterial Ig-like" evidence="1">
    <location>
        <begin position="278"/>
        <end position="377"/>
    </location>
</feature>
<dbReference type="OrthoDB" id="1050689at2"/>
<accession>K5CRM2</accession>
<dbReference type="HOGENOM" id="CLU_038926_0_0_10"/>
<name>K5CRM2_9BACE</name>
<proteinExistence type="predicted"/>
<dbReference type="AlphaFoldDB" id="K5CRM2"/>
<reference evidence="2 3" key="1">
    <citation type="submission" date="2012-02" db="EMBL/GenBank/DDBJ databases">
        <title>The Genome Sequence of Bacteroides finegoldii CL09T03C10.</title>
        <authorList>
            <consortium name="The Broad Institute Genome Sequencing Platform"/>
            <person name="Earl A."/>
            <person name="Ward D."/>
            <person name="Feldgarden M."/>
            <person name="Gevers D."/>
            <person name="Zitomersky N.L."/>
            <person name="Coyne M.J."/>
            <person name="Comstock L.E."/>
            <person name="Young S.K."/>
            <person name="Zeng Q."/>
            <person name="Gargeya S."/>
            <person name="Fitzgerald M."/>
            <person name="Haas B."/>
            <person name="Abouelleil A."/>
            <person name="Alvarado L."/>
            <person name="Arachchi H.M."/>
            <person name="Berlin A."/>
            <person name="Chapman S.B."/>
            <person name="Gearin G."/>
            <person name="Goldberg J."/>
            <person name="Griggs A."/>
            <person name="Gujja S."/>
            <person name="Hansen M."/>
            <person name="Heiman D."/>
            <person name="Howarth C."/>
            <person name="Larimer J."/>
            <person name="Lui A."/>
            <person name="MacDonald P.J.P."/>
            <person name="McCowen C."/>
            <person name="Montmayeur A."/>
            <person name="Murphy C."/>
            <person name="Neiman D."/>
            <person name="Pearson M."/>
            <person name="Priest M."/>
            <person name="Roberts A."/>
            <person name="Saif S."/>
            <person name="Shea T."/>
            <person name="Sisk P."/>
            <person name="Stolte C."/>
            <person name="Sykes S."/>
            <person name="Wortman J."/>
            <person name="Nusbaum C."/>
            <person name="Birren B."/>
        </authorList>
    </citation>
    <scope>NUCLEOTIDE SEQUENCE [LARGE SCALE GENOMIC DNA]</scope>
    <source>
        <strain evidence="2 3">CL09T03C10</strain>
    </source>
</reference>
<dbReference type="InterPro" id="IPR046878">
    <property type="entry name" value="Big_14"/>
</dbReference>
<sequence>MKHLLLVSLTLLCSCHSITSNKGQEHEIDSIPQQEELRTDSISETEPISLEEEQEKSPKAIAILQPVPRDIPTGEAINPDSLSMKTEYDYYPLATTEVKVIITNHSHFEYDCGESYSLAYFNEKQNTWEALPTNPIINSILWIFPPENPTHEQTIELYTSEVPNRPGKYRIYKAFNRDTKVAHAEFELVDKKGVKRLRERIDDYWDKNRMTSNDTTAQNISSTWIQNDDGDTICVGLMNNTPRFQEMFRRKVVNYSAVSHGKIQQDELFTQSVSSDTLHVTMRTEQPVYPVGTEVISVALTNGNPRSLFFGEPYNVVRKKGNRWILLHDGGNWKDIGYGLTQGSTFHFKARLHPIVNDNKPGVYKVIKEIGFDGSPQKWFMSAEFRIE</sequence>
<evidence type="ECO:0000259" key="1">
    <source>
        <dbReference type="Pfam" id="PF20251"/>
    </source>
</evidence>
<evidence type="ECO:0000313" key="3">
    <source>
        <dbReference type="Proteomes" id="UP000007995"/>
    </source>
</evidence>
<dbReference type="Pfam" id="PF20251">
    <property type="entry name" value="Big_14"/>
    <property type="match status" value="2"/>
</dbReference>
<dbReference type="RefSeq" id="WP_007759935.1">
    <property type="nucleotide sequence ID" value="NZ_AKBZ01000001.1"/>
</dbReference>
<dbReference type="EMBL" id="AGXW01000002">
    <property type="protein sequence ID" value="EKJ92055.1"/>
    <property type="molecule type" value="Genomic_DNA"/>
</dbReference>
<comment type="caution">
    <text evidence="2">The sequence shown here is derived from an EMBL/GenBank/DDBJ whole genome shotgun (WGS) entry which is preliminary data.</text>
</comment>
<dbReference type="Proteomes" id="UP000007995">
    <property type="component" value="Unassembled WGS sequence"/>
</dbReference>
<organism evidence="2 3">
    <name type="scientific">Bacteroides finegoldii CL09T03C10</name>
    <dbReference type="NCBI Taxonomy" id="997888"/>
    <lineage>
        <taxon>Bacteria</taxon>
        <taxon>Pseudomonadati</taxon>
        <taxon>Bacteroidota</taxon>
        <taxon>Bacteroidia</taxon>
        <taxon>Bacteroidales</taxon>
        <taxon>Bacteroidaceae</taxon>
        <taxon>Bacteroides</taxon>
    </lineage>
</organism>